<accession>A0ABW3ACX2</accession>
<keyword evidence="3" id="KW-1185">Reference proteome</keyword>
<protein>
    <submittedName>
        <fullName evidence="2">DUF2314 domain-containing protein</fullName>
    </submittedName>
</protein>
<name>A0ABW3ACX2_9ACTN</name>
<dbReference type="Proteomes" id="UP001597053">
    <property type="component" value="Unassembled WGS sequence"/>
</dbReference>
<sequence>GRYYAAACATLFAGIQPDVRYARPGDAMSKAIATARSGLADVRARFVAGKLPHESQLVVKYGLPGEDGPEYVWAGISSWDAPERIVGVSASDATSDPTVRIGSPVVVETSDVVDWALLDGTGVIEGGWTQAVLDAGERPTP</sequence>
<reference evidence="3" key="1">
    <citation type="journal article" date="2019" name="Int. J. Syst. Evol. Microbiol.">
        <title>The Global Catalogue of Microorganisms (GCM) 10K type strain sequencing project: providing services to taxonomists for standard genome sequencing and annotation.</title>
        <authorList>
            <consortium name="The Broad Institute Genomics Platform"/>
            <consortium name="The Broad Institute Genome Sequencing Center for Infectious Disease"/>
            <person name="Wu L."/>
            <person name="Ma J."/>
        </authorList>
    </citation>
    <scope>NUCLEOTIDE SEQUENCE [LARGE SCALE GENOMIC DNA]</scope>
    <source>
        <strain evidence="3">JCM 32148</strain>
    </source>
</reference>
<organism evidence="2 3">
    <name type="scientific">Micromonospora azadirachtae</name>
    <dbReference type="NCBI Taxonomy" id="1970735"/>
    <lineage>
        <taxon>Bacteria</taxon>
        <taxon>Bacillati</taxon>
        <taxon>Actinomycetota</taxon>
        <taxon>Actinomycetes</taxon>
        <taxon>Micromonosporales</taxon>
        <taxon>Micromonosporaceae</taxon>
        <taxon>Micromonospora</taxon>
    </lineage>
</organism>
<gene>
    <name evidence="2" type="ORF">ACFQZ8_32500</name>
</gene>
<feature type="domain" description="DUF2314" evidence="1">
    <location>
        <begin position="26"/>
        <end position="133"/>
    </location>
</feature>
<comment type="caution">
    <text evidence="2">The sequence shown here is derived from an EMBL/GenBank/DDBJ whole genome shotgun (WGS) entry which is preliminary data.</text>
</comment>
<dbReference type="Pfam" id="PF10077">
    <property type="entry name" value="DUF2314"/>
    <property type="match status" value="1"/>
</dbReference>
<dbReference type="InterPro" id="IPR018756">
    <property type="entry name" value="DUF2314"/>
</dbReference>
<evidence type="ECO:0000259" key="1">
    <source>
        <dbReference type="Pfam" id="PF10077"/>
    </source>
</evidence>
<proteinExistence type="predicted"/>
<evidence type="ECO:0000313" key="2">
    <source>
        <dbReference type="EMBL" id="MFD0788662.1"/>
    </source>
</evidence>
<dbReference type="EMBL" id="JBHTHM010002980">
    <property type="protein sequence ID" value="MFD0788662.1"/>
    <property type="molecule type" value="Genomic_DNA"/>
</dbReference>
<evidence type="ECO:0000313" key="3">
    <source>
        <dbReference type="Proteomes" id="UP001597053"/>
    </source>
</evidence>
<feature type="non-terminal residue" evidence="2">
    <location>
        <position position="1"/>
    </location>
</feature>